<dbReference type="EMBL" id="BDDD01000461">
    <property type="protein sequence ID" value="GAV66198.1"/>
    <property type="molecule type" value="Genomic_DNA"/>
</dbReference>
<dbReference type="InterPro" id="IPR050278">
    <property type="entry name" value="Serine_Prot_S9B/DPPIV"/>
</dbReference>
<dbReference type="InterPro" id="IPR029058">
    <property type="entry name" value="AB_hydrolase_fold"/>
</dbReference>
<dbReference type="GO" id="GO:0008236">
    <property type="term" value="F:serine-type peptidase activity"/>
    <property type="evidence" value="ECO:0007669"/>
    <property type="project" value="InterPro"/>
</dbReference>
<name>A0A1Q3BE24_CEPFO</name>
<evidence type="ECO:0000259" key="3">
    <source>
        <dbReference type="Pfam" id="PF00930"/>
    </source>
</evidence>
<dbReference type="AlphaFoldDB" id="A0A1Q3BE24"/>
<dbReference type="SUPFAM" id="SSF82171">
    <property type="entry name" value="DPP6 N-terminal domain-like"/>
    <property type="match status" value="1"/>
</dbReference>
<evidence type="ECO:0000313" key="4">
    <source>
        <dbReference type="EMBL" id="GAV66198.1"/>
    </source>
</evidence>
<dbReference type="PANTHER" id="PTHR11731:SF193">
    <property type="entry name" value="DIPEPTIDYL PEPTIDASE 9"/>
    <property type="match status" value="1"/>
</dbReference>
<dbReference type="Gene3D" id="3.40.50.1820">
    <property type="entry name" value="alpha/beta hydrolase"/>
    <property type="match status" value="1"/>
</dbReference>
<evidence type="ECO:0000259" key="2">
    <source>
        <dbReference type="Pfam" id="PF00326"/>
    </source>
</evidence>
<dbReference type="InterPro" id="IPR002469">
    <property type="entry name" value="Peptidase_S9B_N"/>
</dbReference>
<evidence type="ECO:0000313" key="5">
    <source>
        <dbReference type="Proteomes" id="UP000187406"/>
    </source>
</evidence>
<accession>A0A1Q3BE24</accession>
<evidence type="ECO:0000256" key="1">
    <source>
        <dbReference type="SAM" id="MobiDB-lite"/>
    </source>
</evidence>
<reference evidence="5" key="1">
    <citation type="submission" date="2016-04" db="EMBL/GenBank/DDBJ databases">
        <title>Cephalotus genome sequencing.</title>
        <authorList>
            <person name="Fukushima K."/>
            <person name="Hasebe M."/>
            <person name="Fang X."/>
        </authorList>
    </citation>
    <scope>NUCLEOTIDE SEQUENCE [LARGE SCALE GENOMIC DNA]</scope>
    <source>
        <strain evidence="5">cv. St1</strain>
    </source>
</reference>
<sequence>MQSFDENEEKRNLKRTRSASLCDMPVTDSTAAQTLNDRILFPVEEIVQSPLPGYVAPTSISFSPDDSLITYLFSPDHSLTRKVYAFDLKNSKQELFFSPPDGGLDESNISPEEKLRRERSRERGLGVTRYEWVKMSSKKKAIMVPLPGGIYFQEFSTSKPQLKLFSTPTSPIIDPHLSPDGTMLAYVRDSELHVLNLLDSEPKQLTYGANGNTVTHGLAEYIAQEEMDRKNGYWWSLDNKFIAFTQVDSSEMPLFRIMHQGKSSVGLEEQEDHAYPFAGALNAKVRLGVVPVAGGPITWMDLLCGGTYETNNEEEYLARVNWMHGNILIAQVLNRSHSKLKILKYNIKTGQKKVVLVEEQNTWINLHDCFTPLDKSSTKCSGGFIWASERTGFRHLYLYDNNGTCLGPITEGDWMVEQIAGVNEASGLVYFTGTLDGPLECNLYCAELYPDHALQAPVRLTHGKGKHVVVLDHQMHNFVDTYDSLATPPKNLLCSLLDGKVIMPLFEQPFTIPIFKRLQLEPPEIVQIQANDGTVLYGALYKPDESRFGPPPYKTLISVYGGPSVQIVCDSWINSVDMRAQYLRSRGFLVWKLDNRGTARRGLNFEASLKYNTGHIDAEDQLTGAEWLIKQGLAKVGHIGLYGWSYGGYLSAMILARFPDVFRCAASGAPVTSWDGYDTFYTEKYMGLPSENPTGYENSAVMHHVHNLKGRLLLVHGMIDENVHFRHTARLVNALVAAGKPYELLIFPDERHMPRRHRDRIYMEERIWEFIDRNL</sequence>
<feature type="region of interest" description="Disordered" evidence="1">
    <location>
        <begin position="97"/>
        <end position="120"/>
    </location>
</feature>
<organism evidence="4 5">
    <name type="scientific">Cephalotus follicularis</name>
    <name type="common">Albany pitcher plant</name>
    <dbReference type="NCBI Taxonomy" id="3775"/>
    <lineage>
        <taxon>Eukaryota</taxon>
        <taxon>Viridiplantae</taxon>
        <taxon>Streptophyta</taxon>
        <taxon>Embryophyta</taxon>
        <taxon>Tracheophyta</taxon>
        <taxon>Spermatophyta</taxon>
        <taxon>Magnoliopsida</taxon>
        <taxon>eudicotyledons</taxon>
        <taxon>Gunneridae</taxon>
        <taxon>Pentapetalae</taxon>
        <taxon>rosids</taxon>
        <taxon>fabids</taxon>
        <taxon>Oxalidales</taxon>
        <taxon>Cephalotaceae</taxon>
        <taxon>Cephalotus</taxon>
    </lineage>
</organism>
<dbReference type="Proteomes" id="UP000187406">
    <property type="component" value="Unassembled WGS sequence"/>
</dbReference>
<dbReference type="Gene3D" id="2.140.10.30">
    <property type="entry name" value="Dipeptidylpeptidase IV, N-terminal domain"/>
    <property type="match status" value="1"/>
</dbReference>
<dbReference type="PANTHER" id="PTHR11731">
    <property type="entry name" value="PROTEASE FAMILY S9B,C DIPEPTIDYL-PEPTIDASE IV-RELATED"/>
    <property type="match status" value="1"/>
</dbReference>
<dbReference type="InterPro" id="IPR001375">
    <property type="entry name" value="Peptidase_S9_cat"/>
</dbReference>
<keyword evidence="5" id="KW-1185">Reference proteome</keyword>
<dbReference type="SUPFAM" id="SSF53474">
    <property type="entry name" value="alpha/beta-Hydrolases"/>
    <property type="match status" value="1"/>
</dbReference>
<feature type="compositionally biased region" description="Basic and acidic residues" evidence="1">
    <location>
        <begin position="111"/>
        <end position="120"/>
    </location>
</feature>
<gene>
    <name evidence="4" type="ORF">CFOL_v3_09708</name>
</gene>
<feature type="domain" description="Dipeptidylpeptidase IV N-terminal" evidence="3">
    <location>
        <begin position="147"/>
        <end position="489"/>
    </location>
</feature>
<dbReference type="GO" id="GO:0006508">
    <property type="term" value="P:proteolysis"/>
    <property type="evidence" value="ECO:0007669"/>
    <property type="project" value="InterPro"/>
</dbReference>
<dbReference type="GO" id="GO:0008239">
    <property type="term" value="F:dipeptidyl-peptidase activity"/>
    <property type="evidence" value="ECO:0007669"/>
    <property type="project" value="TreeGrafter"/>
</dbReference>
<dbReference type="Pfam" id="PF00930">
    <property type="entry name" value="DPPIV_N"/>
    <property type="match status" value="1"/>
</dbReference>
<dbReference type="InParanoid" id="A0A1Q3BE24"/>
<dbReference type="OrthoDB" id="16520at2759"/>
<comment type="caution">
    <text evidence="4">The sequence shown here is derived from an EMBL/GenBank/DDBJ whole genome shotgun (WGS) entry which is preliminary data.</text>
</comment>
<proteinExistence type="predicted"/>
<dbReference type="Pfam" id="PF00326">
    <property type="entry name" value="Peptidase_S9"/>
    <property type="match status" value="1"/>
</dbReference>
<dbReference type="STRING" id="3775.A0A1Q3BE24"/>
<protein>
    <submittedName>
        <fullName evidence="4">Peptidase_S9 domain-containing protein/DPPIV_N domain-containing protein</fullName>
    </submittedName>
</protein>
<feature type="domain" description="Peptidase S9 prolyl oligopeptidase catalytic" evidence="2">
    <location>
        <begin position="575"/>
        <end position="775"/>
    </location>
</feature>
<dbReference type="FunCoup" id="A0A1Q3BE24">
    <property type="interactions" value="2828"/>
</dbReference>